<comment type="caution">
    <text evidence="9">The sequence shown here is derived from an EMBL/GenBank/DDBJ whole genome shotgun (WGS) entry which is preliminary data.</text>
</comment>
<feature type="transmembrane region" description="Helical" evidence="7">
    <location>
        <begin position="116"/>
        <end position="136"/>
    </location>
</feature>
<keyword evidence="2 7" id="KW-0813">Transport</keyword>
<dbReference type="EMBL" id="JABSNM010000003">
    <property type="protein sequence ID" value="NRT55376.1"/>
    <property type="molecule type" value="Genomic_DNA"/>
</dbReference>
<dbReference type="Gene3D" id="1.10.3720.10">
    <property type="entry name" value="MetI-like"/>
    <property type="match status" value="1"/>
</dbReference>
<dbReference type="RefSeq" id="WP_173804343.1">
    <property type="nucleotide sequence ID" value="NZ_JABSNM010000003.1"/>
</dbReference>
<evidence type="ECO:0000256" key="1">
    <source>
        <dbReference type="ARBA" id="ARBA00004651"/>
    </source>
</evidence>
<feature type="transmembrane region" description="Helical" evidence="7">
    <location>
        <begin position="83"/>
        <end position="104"/>
    </location>
</feature>
<dbReference type="PANTHER" id="PTHR43005:SF2">
    <property type="entry name" value="INTEGRAL MEMBRANE SUGAR TRANSPORT PROTEIN"/>
    <property type="match status" value="1"/>
</dbReference>
<organism evidence="9 10">
    <name type="scientific">Sphaerotilus uruguayifluvii</name>
    <dbReference type="NCBI Taxonomy" id="2735897"/>
    <lineage>
        <taxon>Bacteria</taxon>
        <taxon>Pseudomonadati</taxon>
        <taxon>Pseudomonadota</taxon>
        <taxon>Betaproteobacteria</taxon>
        <taxon>Burkholderiales</taxon>
        <taxon>Sphaerotilaceae</taxon>
        <taxon>Sphaerotilus</taxon>
    </lineage>
</organism>
<evidence type="ECO:0000256" key="6">
    <source>
        <dbReference type="ARBA" id="ARBA00023136"/>
    </source>
</evidence>
<evidence type="ECO:0000256" key="4">
    <source>
        <dbReference type="ARBA" id="ARBA00022692"/>
    </source>
</evidence>
<keyword evidence="10" id="KW-1185">Reference proteome</keyword>
<reference evidence="9 10" key="1">
    <citation type="submission" date="2020-05" db="EMBL/GenBank/DDBJ databases">
        <title>Genomic Encyclopedia of Type Strains, Phase IV (KMG-V): Genome sequencing to study the core and pangenomes of soil and plant-associated prokaryotes.</title>
        <authorList>
            <person name="Whitman W."/>
        </authorList>
    </citation>
    <scope>NUCLEOTIDE SEQUENCE [LARGE SCALE GENOMIC DNA]</scope>
    <source>
        <strain evidence="9 10">C29</strain>
    </source>
</reference>
<proteinExistence type="inferred from homology"/>
<dbReference type="PANTHER" id="PTHR43005">
    <property type="entry name" value="BLR7065 PROTEIN"/>
    <property type="match status" value="1"/>
</dbReference>
<comment type="similarity">
    <text evidence="7">Belongs to the binding-protein-dependent transport system permease family.</text>
</comment>
<dbReference type="InterPro" id="IPR035906">
    <property type="entry name" value="MetI-like_sf"/>
</dbReference>
<gene>
    <name evidence="9" type="ORF">HNQ01_001086</name>
</gene>
<protein>
    <submittedName>
        <fullName evidence="9">Trehalose/maltose transport system permease protein</fullName>
    </submittedName>
</protein>
<evidence type="ECO:0000256" key="2">
    <source>
        <dbReference type="ARBA" id="ARBA00022448"/>
    </source>
</evidence>
<keyword evidence="4 7" id="KW-0812">Transmembrane</keyword>
<evidence type="ECO:0000259" key="8">
    <source>
        <dbReference type="PROSITE" id="PS50928"/>
    </source>
</evidence>
<feature type="transmembrane region" description="Helical" evidence="7">
    <location>
        <begin position="7"/>
        <end position="27"/>
    </location>
</feature>
<feature type="transmembrane region" description="Helical" evidence="7">
    <location>
        <begin position="212"/>
        <end position="234"/>
    </location>
</feature>
<evidence type="ECO:0000256" key="5">
    <source>
        <dbReference type="ARBA" id="ARBA00022989"/>
    </source>
</evidence>
<accession>A0ABX2FZB9</accession>
<evidence type="ECO:0000256" key="7">
    <source>
        <dbReference type="RuleBase" id="RU363032"/>
    </source>
</evidence>
<feature type="transmembrane region" description="Helical" evidence="7">
    <location>
        <begin position="269"/>
        <end position="291"/>
    </location>
</feature>
<keyword evidence="5 7" id="KW-1133">Transmembrane helix</keyword>
<evidence type="ECO:0000313" key="9">
    <source>
        <dbReference type="EMBL" id="NRT55376.1"/>
    </source>
</evidence>
<name>A0ABX2FZB9_9BURK</name>
<evidence type="ECO:0000256" key="3">
    <source>
        <dbReference type="ARBA" id="ARBA00022475"/>
    </source>
</evidence>
<keyword evidence="6 7" id="KW-0472">Membrane</keyword>
<feature type="domain" description="ABC transmembrane type-1" evidence="8">
    <location>
        <begin position="79"/>
        <end position="293"/>
    </location>
</feature>
<evidence type="ECO:0000313" key="10">
    <source>
        <dbReference type="Proteomes" id="UP001516061"/>
    </source>
</evidence>
<dbReference type="InterPro" id="IPR000515">
    <property type="entry name" value="MetI-like"/>
</dbReference>
<feature type="transmembrane region" description="Helical" evidence="7">
    <location>
        <begin position="166"/>
        <end position="191"/>
    </location>
</feature>
<keyword evidence="3" id="KW-1003">Cell membrane</keyword>
<sequence length="303" mass="33763">MSSKTRTAWLFLAPMLVTLLIVAAWPLGRTIWFSFTDANLNDMGAARFVGLENYFGEYGLFANPNHTEGFWLSDWGTSIRNTLQFSLVSVLLETAFGLGVALLLNQEFKGRALVRAAVLVPWAIPTIVSAKMWGWMLHDQFGVINAILQGWGLIDAKVAWTADPQYALWTVVLVDVWKTTPFMALLILAALQTLPRDCYEAAHVDGVHPLRVFWSVTLPLIRPALMVAVIFRLLDALRVFDLIYVLTSNNNSTMSMSGFVRREMVDNGYMGYGSAASTALFLIIGLATVVYMRLGRMKLTEDA</sequence>
<comment type="subcellular location">
    <subcellularLocation>
        <location evidence="1 7">Cell membrane</location>
        <topology evidence="1 7">Multi-pass membrane protein</topology>
    </subcellularLocation>
</comment>
<dbReference type="Pfam" id="PF00528">
    <property type="entry name" value="BPD_transp_1"/>
    <property type="match status" value="1"/>
</dbReference>
<dbReference type="SUPFAM" id="SSF160964">
    <property type="entry name" value="MalF N-terminal region-like"/>
    <property type="match status" value="1"/>
</dbReference>
<dbReference type="SUPFAM" id="SSF161098">
    <property type="entry name" value="MetI-like"/>
    <property type="match status" value="1"/>
</dbReference>
<dbReference type="PROSITE" id="PS50928">
    <property type="entry name" value="ABC_TM1"/>
    <property type="match status" value="1"/>
</dbReference>
<dbReference type="Proteomes" id="UP001516061">
    <property type="component" value="Unassembled WGS sequence"/>
</dbReference>
<dbReference type="CDD" id="cd06261">
    <property type="entry name" value="TM_PBP2"/>
    <property type="match status" value="1"/>
</dbReference>